<dbReference type="AlphaFoldDB" id="A0A3P7L0R7"/>
<dbReference type="PANTHER" id="PTHR19446">
    <property type="entry name" value="REVERSE TRANSCRIPTASES"/>
    <property type="match status" value="1"/>
</dbReference>
<reference evidence="1 2" key="1">
    <citation type="submission" date="2018-11" db="EMBL/GenBank/DDBJ databases">
        <authorList>
            <consortium name="Pathogen Informatics"/>
        </authorList>
    </citation>
    <scope>NUCLEOTIDE SEQUENCE [LARGE SCALE GENOMIC DNA]</scope>
</reference>
<sequence length="147" mass="16546">MERIIFNQILDICLKNKLMSGSQHDFLPGRSCETCHLAFINLVTSLRDEQQSVVFIFFDLSKAINKVPQRSLLVKLEDIDIRPTLLDFISSFMPNRSQKILSDYCSGFRPLLCPIITAVLRYKIRTMGFMVSGNARGGSAVVASLSL</sequence>
<gene>
    <name evidence="1" type="ORF">DILT_LOCUS6886</name>
</gene>
<dbReference type="OrthoDB" id="10062389at2759"/>
<dbReference type="EMBL" id="UYRU01050584">
    <property type="protein sequence ID" value="VDN11055.1"/>
    <property type="molecule type" value="Genomic_DNA"/>
</dbReference>
<dbReference type="Proteomes" id="UP000281553">
    <property type="component" value="Unassembled WGS sequence"/>
</dbReference>
<accession>A0A3P7L0R7</accession>
<keyword evidence="2" id="KW-1185">Reference proteome</keyword>
<proteinExistence type="predicted"/>
<organism evidence="1 2">
    <name type="scientific">Dibothriocephalus latus</name>
    <name type="common">Fish tapeworm</name>
    <name type="synonym">Diphyllobothrium latum</name>
    <dbReference type="NCBI Taxonomy" id="60516"/>
    <lineage>
        <taxon>Eukaryota</taxon>
        <taxon>Metazoa</taxon>
        <taxon>Spiralia</taxon>
        <taxon>Lophotrochozoa</taxon>
        <taxon>Platyhelminthes</taxon>
        <taxon>Cestoda</taxon>
        <taxon>Eucestoda</taxon>
        <taxon>Diphyllobothriidea</taxon>
        <taxon>Diphyllobothriidae</taxon>
        <taxon>Dibothriocephalus</taxon>
    </lineage>
</organism>
<evidence type="ECO:0000313" key="1">
    <source>
        <dbReference type="EMBL" id="VDN11055.1"/>
    </source>
</evidence>
<evidence type="ECO:0000313" key="2">
    <source>
        <dbReference type="Proteomes" id="UP000281553"/>
    </source>
</evidence>
<protein>
    <submittedName>
        <fullName evidence="1">Uncharacterized protein</fullName>
    </submittedName>
</protein>
<name>A0A3P7L0R7_DIBLA</name>